<reference evidence="1" key="1">
    <citation type="journal article" date="2015" name="Nature">
        <title>Complex archaea that bridge the gap between prokaryotes and eukaryotes.</title>
        <authorList>
            <person name="Spang A."/>
            <person name="Saw J.H."/>
            <person name="Jorgensen S.L."/>
            <person name="Zaremba-Niedzwiedzka K."/>
            <person name="Martijn J."/>
            <person name="Lind A.E."/>
            <person name="van Eijk R."/>
            <person name="Schleper C."/>
            <person name="Guy L."/>
            <person name="Ettema T.J."/>
        </authorList>
    </citation>
    <scope>NUCLEOTIDE SEQUENCE</scope>
</reference>
<organism evidence="1">
    <name type="scientific">marine sediment metagenome</name>
    <dbReference type="NCBI Taxonomy" id="412755"/>
    <lineage>
        <taxon>unclassified sequences</taxon>
        <taxon>metagenomes</taxon>
        <taxon>ecological metagenomes</taxon>
    </lineage>
</organism>
<dbReference type="EMBL" id="LAZR01024050">
    <property type="protein sequence ID" value="KKL76421.1"/>
    <property type="molecule type" value="Genomic_DNA"/>
</dbReference>
<evidence type="ECO:0008006" key="2">
    <source>
        <dbReference type="Google" id="ProtNLM"/>
    </source>
</evidence>
<comment type="caution">
    <text evidence="1">The sequence shown here is derived from an EMBL/GenBank/DDBJ whole genome shotgun (WGS) entry which is preliminary data.</text>
</comment>
<protein>
    <recommendedName>
        <fullName evidence="2">Phospholipase C/D domain-containing protein</fullName>
    </recommendedName>
</protein>
<name>A0A0F9FDA9_9ZZZZ</name>
<gene>
    <name evidence="1" type="ORF">LCGC14_2045060</name>
</gene>
<accession>A0A0F9FDA9</accession>
<dbReference type="AlphaFoldDB" id="A0A0F9FDA9"/>
<evidence type="ECO:0000313" key="1">
    <source>
        <dbReference type="EMBL" id="KKL76421.1"/>
    </source>
</evidence>
<sequence length="289" mass="32564">MSEQITHLAVADDTRLLALASPRIPKAVKAVLRDHQDEMRLGAITRGSEGFAGPVVKRLRGRSDRPDHNDATKLAFCLGTMAHRAADRMMKPIFDSQGGDENRQPTSISIYHDVFIFDKVYGRGAKHPYTPDALDPQIRFPSAPDLDVGTVEAYFRVLLQRTLLAAHTFKPDSDDPEGWLDRLFGRLQELHVDLARYHQALTKPDPEIVRRAITDVNFYDDGNAILSLLADLRAEKQVTGEAFLQRCRLGDHDSLYARAVSMAYGYVQVAGEYWQGRTSEELFLDSIRR</sequence>
<proteinExistence type="predicted"/>